<keyword evidence="3" id="KW-1185">Reference proteome</keyword>
<sequence length="293" mass="31912">MPAATSPRCCPTADPATHLHQISFFGIEKLHPFDSCKFQKVVAALEAAGCLQGGGKQLVQPLEASQAVLSDLHTPAYLNLLHTTNLKVVQVTELPPLLLLPPALVQWKVRGWAINLGGGMHHAYYSNGMGWCPYDDITLAIRRVRAASQGKIQKVLYIDLDAHQGNGIGRDKLHFKDNDLFILDMYNGRVFPQDDTARPAIDIDVQLTRCTDILEGDPLGRMKVTREGVLARDAMVWSYALKEARAPIVMTLSGGYARSSAAVVSESIVNLMRRFKLLEDPPGSGSESAGPGS</sequence>
<reference evidence="2 3" key="1">
    <citation type="submission" date="2020-02" db="EMBL/GenBank/DDBJ databases">
        <title>Draft genome sequence of Haematococcus lacustris strain NIES-144.</title>
        <authorList>
            <person name="Morimoto D."/>
            <person name="Nakagawa S."/>
            <person name="Yoshida T."/>
            <person name="Sawayama S."/>
        </authorList>
    </citation>
    <scope>NUCLEOTIDE SEQUENCE [LARGE SCALE GENOMIC DNA]</scope>
    <source>
        <strain evidence="2 3">NIES-144</strain>
    </source>
</reference>
<gene>
    <name evidence="2" type="ORF">HaLaN_05338</name>
</gene>
<evidence type="ECO:0000313" key="3">
    <source>
        <dbReference type="Proteomes" id="UP000485058"/>
    </source>
</evidence>
<dbReference type="InterPro" id="IPR023696">
    <property type="entry name" value="Ureohydrolase_dom_sf"/>
</dbReference>
<evidence type="ECO:0000259" key="1">
    <source>
        <dbReference type="Pfam" id="PF00850"/>
    </source>
</evidence>
<dbReference type="InterPro" id="IPR037138">
    <property type="entry name" value="His_deacetylse_dom_sf"/>
</dbReference>
<comment type="caution">
    <text evidence="2">The sequence shown here is derived from an EMBL/GenBank/DDBJ whole genome shotgun (WGS) entry which is preliminary data.</text>
</comment>
<organism evidence="2 3">
    <name type="scientific">Haematococcus lacustris</name>
    <name type="common">Green alga</name>
    <name type="synonym">Haematococcus pluvialis</name>
    <dbReference type="NCBI Taxonomy" id="44745"/>
    <lineage>
        <taxon>Eukaryota</taxon>
        <taxon>Viridiplantae</taxon>
        <taxon>Chlorophyta</taxon>
        <taxon>core chlorophytes</taxon>
        <taxon>Chlorophyceae</taxon>
        <taxon>CS clade</taxon>
        <taxon>Chlamydomonadales</taxon>
        <taxon>Haematococcaceae</taxon>
        <taxon>Haematococcus</taxon>
    </lineage>
</organism>
<name>A0A699YIQ2_HAELA</name>
<dbReference type="AlphaFoldDB" id="A0A699YIQ2"/>
<dbReference type="Proteomes" id="UP000485058">
    <property type="component" value="Unassembled WGS sequence"/>
</dbReference>
<feature type="domain" description="Histone deacetylase" evidence="1">
    <location>
        <begin position="110"/>
        <end position="196"/>
    </location>
</feature>
<dbReference type="EMBL" id="BLLF01000286">
    <property type="protein sequence ID" value="GFH10087.1"/>
    <property type="molecule type" value="Genomic_DNA"/>
</dbReference>
<dbReference type="InterPro" id="IPR000286">
    <property type="entry name" value="HDACs"/>
</dbReference>
<dbReference type="Pfam" id="PF00850">
    <property type="entry name" value="Hist_deacetyl"/>
    <property type="match status" value="1"/>
</dbReference>
<dbReference type="GO" id="GO:0000118">
    <property type="term" value="C:histone deacetylase complex"/>
    <property type="evidence" value="ECO:0007669"/>
    <property type="project" value="TreeGrafter"/>
</dbReference>
<dbReference type="InterPro" id="IPR023801">
    <property type="entry name" value="His_deacetylse_dom"/>
</dbReference>
<accession>A0A699YIQ2</accession>
<dbReference type="PANTHER" id="PTHR10625">
    <property type="entry name" value="HISTONE DEACETYLASE HDAC1-RELATED"/>
    <property type="match status" value="1"/>
</dbReference>
<proteinExistence type="predicted"/>
<dbReference type="PANTHER" id="PTHR10625:SF23">
    <property type="entry name" value="HISTONE DEACETYLASE 11"/>
    <property type="match status" value="1"/>
</dbReference>
<dbReference type="GO" id="GO:0040029">
    <property type="term" value="P:epigenetic regulation of gene expression"/>
    <property type="evidence" value="ECO:0007669"/>
    <property type="project" value="TreeGrafter"/>
</dbReference>
<dbReference type="GO" id="GO:0004407">
    <property type="term" value="F:histone deacetylase activity"/>
    <property type="evidence" value="ECO:0007669"/>
    <property type="project" value="TreeGrafter"/>
</dbReference>
<evidence type="ECO:0000313" key="2">
    <source>
        <dbReference type="EMBL" id="GFH10087.1"/>
    </source>
</evidence>
<protein>
    <submittedName>
        <fullName evidence="2">Hist_deacetyl domain-containing protein</fullName>
    </submittedName>
</protein>
<dbReference type="Gene3D" id="3.40.800.20">
    <property type="entry name" value="Histone deacetylase domain"/>
    <property type="match status" value="2"/>
</dbReference>
<dbReference type="PRINTS" id="PR01270">
    <property type="entry name" value="HDASUPER"/>
</dbReference>
<dbReference type="SUPFAM" id="SSF52768">
    <property type="entry name" value="Arginase/deacetylase"/>
    <property type="match status" value="1"/>
</dbReference>